<accession>A0ABP7HHT9</accession>
<evidence type="ECO:0000256" key="1">
    <source>
        <dbReference type="ARBA" id="ARBA00004651"/>
    </source>
</evidence>
<feature type="transmembrane region" description="Helical" evidence="7">
    <location>
        <begin position="316"/>
        <end position="345"/>
    </location>
</feature>
<keyword evidence="2" id="KW-1003">Cell membrane</keyword>
<protein>
    <submittedName>
        <fullName evidence="10">ABC transporter permease</fullName>
    </submittedName>
</protein>
<reference evidence="11" key="1">
    <citation type="journal article" date="2019" name="Int. J. Syst. Evol. Microbiol.">
        <title>The Global Catalogue of Microorganisms (GCM) 10K type strain sequencing project: providing services to taxonomists for standard genome sequencing and annotation.</title>
        <authorList>
            <consortium name="The Broad Institute Genomics Platform"/>
            <consortium name="The Broad Institute Genome Sequencing Center for Infectious Disease"/>
            <person name="Wu L."/>
            <person name="Ma J."/>
        </authorList>
    </citation>
    <scope>NUCLEOTIDE SEQUENCE [LARGE SCALE GENOMIC DNA]</scope>
    <source>
        <strain evidence="11">JCM 16908</strain>
    </source>
</reference>
<comment type="similarity">
    <text evidence="6">Belongs to the ABC-4 integral membrane protein family.</text>
</comment>
<keyword evidence="5 7" id="KW-0472">Membrane</keyword>
<dbReference type="Proteomes" id="UP001500888">
    <property type="component" value="Unassembled WGS sequence"/>
</dbReference>
<evidence type="ECO:0000256" key="2">
    <source>
        <dbReference type="ARBA" id="ARBA00022475"/>
    </source>
</evidence>
<evidence type="ECO:0000259" key="8">
    <source>
        <dbReference type="Pfam" id="PF02687"/>
    </source>
</evidence>
<organism evidence="10 11">
    <name type="scientific">Sphaerisporangium flaviroseum</name>
    <dbReference type="NCBI Taxonomy" id="509199"/>
    <lineage>
        <taxon>Bacteria</taxon>
        <taxon>Bacillati</taxon>
        <taxon>Actinomycetota</taxon>
        <taxon>Actinomycetes</taxon>
        <taxon>Streptosporangiales</taxon>
        <taxon>Streptosporangiaceae</taxon>
        <taxon>Sphaerisporangium</taxon>
    </lineage>
</organism>
<evidence type="ECO:0000313" key="10">
    <source>
        <dbReference type="EMBL" id="GAA3792248.1"/>
    </source>
</evidence>
<dbReference type="EMBL" id="BAAAZR010000001">
    <property type="protein sequence ID" value="GAA3792248.1"/>
    <property type="molecule type" value="Genomic_DNA"/>
</dbReference>
<feature type="transmembrane region" description="Helical" evidence="7">
    <location>
        <begin position="264"/>
        <end position="295"/>
    </location>
</feature>
<name>A0ABP7HHT9_9ACTN</name>
<dbReference type="Pfam" id="PF12704">
    <property type="entry name" value="MacB_PCD"/>
    <property type="match status" value="1"/>
</dbReference>
<keyword evidence="11" id="KW-1185">Reference proteome</keyword>
<gene>
    <name evidence="10" type="ORF">GCM10022226_09320</name>
</gene>
<proteinExistence type="inferred from homology"/>
<feature type="transmembrane region" description="Helical" evidence="7">
    <location>
        <begin position="21"/>
        <end position="41"/>
    </location>
</feature>
<feature type="domain" description="MacB-like periplasmic core" evidence="9">
    <location>
        <begin position="21"/>
        <end position="236"/>
    </location>
</feature>
<dbReference type="PANTHER" id="PTHR30572:SF4">
    <property type="entry name" value="ABC TRANSPORTER PERMEASE YTRF"/>
    <property type="match status" value="1"/>
</dbReference>
<evidence type="ECO:0000313" key="11">
    <source>
        <dbReference type="Proteomes" id="UP001500888"/>
    </source>
</evidence>
<dbReference type="InterPro" id="IPR025857">
    <property type="entry name" value="MacB_PCD"/>
</dbReference>
<evidence type="ECO:0000256" key="7">
    <source>
        <dbReference type="SAM" id="Phobius"/>
    </source>
</evidence>
<dbReference type="Pfam" id="PF02687">
    <property type="entry name" value="FtsX"/>
    <property type="match status" value="1"/>
</dbReference>
<evidence type="ECO:0000256" key="5">
    <source>
        <dbReference type="ARBA" id="ARBA00023136"/>
    </source>
</evidence>
<sequence length="394" mass="41149">MRTAEALRMALEALRVNRLRSALTMFGVVIGVSAVVILVAIGTGAKEAVEREIAGLGSNIILVVPGQVGLGAAPTQSRLNLADVAFVRRVVGDPAKVTVAVNSGESVRVGRTEVFATITGTDENLPNIFDRPLRRGRYLSATDVDTRRRVAVLGSEVGVKLFGDVDPIGRQVTISGVRFRVIGLYEPVGATFGVARDQEVHVPVTTAQRLIGLSRINGIAVGASGPDEIEPLRQRVVAGLADRYPGERFSAVTQTQLLGTIGSVLGMLTGVLAAIAGISLLVGGVGVSNIMLVSVRERTREIGLRKALGARQRDVLGQFLIEAVLLTTIGGVIGILIGVGGSLLIQAVSPVPAAITWWSIALAFGVSASVGVFFGVAPARRAARLDPVIALRAE</sequence>
<feature type="transmembrane region" description="Helical" evidence="7">
    <location>
        <begin position="357"/>
        <end position="377"/>
    </location>
</feature>
<dbReference type="InterPro" id="IPR003838">
    <property type="entry name" value="ABC3_permease_C"/>
</dbReference>
<comment type="subcellular location">
    <subcellularLocation>
        <location evidence="1">Cell membrane</location>
        <topology evidence="1">Multi-pass membrane protein</topology>
    </subcellularLocation>
</comment>
<evidence type="ECO:0000259" key="9">
    <source>
        <dbReference type="Pfam" id="PF12704"/>
    </source>
</evidence>
<comment type="caution">
    <text evidence="10">The sequence shown here is derived from an EMBL/GenBank/DDBJ whole genome shotgun (WGS) entry which is preliminary data.</text>
</comment>
<evidence type="ECO:0000256" key="3">
    <source>
        <dbReference type="ARBA" id="ARBA00022692"/>
    </source>
</evidence>
<keyword evidence="3 7" id="KW-0812">Transmembrane</keyword>
<dbReference type="RefSeq" id="WP_344934567.1">
    <property type="nucleotide sequence ID" value="NZ_BAAAZR010000001.1"/>
</dbReference>
<dbReference type="PANTHER" id="PTHR30572">
    <property type="entry name" value="MEMBRANE COMPONENT OF TRANSPORTER-RELATED"/>
    <property type="match status" value="1"/>
</dbReference>
<keyword evidence="4 7" id="KW-1133">Transmembrane helix</keyword>
<evidence type="ECO:0000256" key="6">
    <source>
        <dbReference type="ARBA" id="ARBA00038076"/>
    </source>
</evidence>
<evidence type="ECO:0000256" key="4">
    <source>
        <dbReference type="ARBA" id="ARBA00022989"/>
    </source>
</evidence>
<feature type="domain" description="ABC3 transporter permease C-terminal" evidence="8">
    <location>
        <begin position="274"/>
        <end position="387"/>
    </location>
</feature>
<dbReference type="InterPro" id="IPR050250">
    <property type="entry name" value="Macrolide_Exporter_MacB"/>
</dbReference>